<reference evidence="2 3" key="1">
    <citation type="submission" date="2024-09" db="EMBL/GenBank/DDBJ databases">
        <title>Rethinking Asexuality: The Enigmatic Case of Functional Sexual Genes in Lepraria (Stereocaulaceae).</title>
        <authorList>
            <person name="Doellman M."/>
            <person name="Sun Y."/>
            <person name="Barcenas-Pena A."/>
            <person name="Lumbsch H.T."/>
            <person name="Grewe F."/>
        </authorList>
    </citation>
    <scope>NUCLEOTIDE SEQUENCE [LARGE SCALE GENOMIC DNA]</scope>
    <source>
        <strain evidence="2 3">Grewe 0041</strain>
    </source>
</reference>
<feature type="compositionally biased region" description="Polar residues" evidence="1">
    <location>
        <begin position="180"/>
        <end position="189"/>
    </location>
</feature>
<feature type="region of interest" description="Disordered" evidence="1">
    <location>
        <begin position="238"/>
        <end position="265"/>
    </location>
</feature>
<feature type="compositionally biased region" description="Pro residues" evidence="1">
    <location>
        <begin position="240"/>
        <end position="258"/>
    </location>
</feature>
<gene>
    <name evidence="2" type="ORF">ABVK25_010150</name>
</gene>
<organism evidence="2 3">
    <name type="scientific">Lepraria finkii</name>
    <dbReference type="NCBI Taxonomy" id="1340010"/>
    <lineage>
        <taxon>Eukaryota</taxon>
        <taxon>Fungi</taxon>
        <taxon>Dikarya</taxon>
        <taxon>Ascomycota</taxon>
        <taxon>Pezizomycotina</taxon>
        <taxon>Lecanoromycetes</taxon>
        <taxon>OSLEUM clade</taxon>
        <taxon>Lecanoromycetidae</taxon>
        <taxon>Lecanorales</taxon>
        <taxon>Lecanorineae</taxon>
        <taxon>Stereocaulaceae</taxon>
        <taxon>Lepraria</taxon>
    </lineage>
</organism>
<comment type="caution">
    <text evidence="2">The sequence shown here is derived from an EMBL/GenBank/DDBJ whole genome shotgun (WGS) entry which is preliminary data.</text>
</comment>
<evidence type="ECO:0000313" key="2">
    <source>
        <dbReference type="EMBL" id="KAL2049571.1"/>
    </source>
</evidence>
<name>A0ABR4AVD4_9LECA</name>
<sequence length="584" mass="65312">MDALQYTLHFCSPAEQNVAAQLCANQARRPLSERNPTYIHFISDLNQHHAAVQITITPLSLPQIQKQTIFYPRYRYVTCCRDISLEDAQCRIEKAVQCIIDAFYQIGRWDLSNKECYTRDFQHPLDAVEATCLSSAKSLLHRYILSITRDSGDDGNLDVNGEDSFVSLEGEKTLAGPKNPCTSTPSKNLDGQKRKASLSRREKISNHDNPEIVGLYAAGQKQKRQKINDMGVVEDLEPAPAEPAPAEPAPAEPAPADPVPDAGAEADEEVNRLASKFISKFFEGIKSLASMPKSVAHLQVQDCTQDYFIEQLVQNSNEIKNQGRSLSWCYLFLAGTIWSSRRSLPTQTVGEVRQDCSQAKRTAIRWGGTAKVVNAVVKILYPNWKIKAYLVYHALAAKHYALSDIASLSKGKHPKVVKKIVEGLHDRQPDNLVVEWPLFDPALHLSQLLKFEYEATCSALGLPSLGQLPVATGTSMTEQIQYASLDQPPLSGRILTEGQWGILSSNDVTLQSGTSESPMISEELWRLFDVPMMDDESWRAMFNLRMENSMFPMINDESSNALRLNESVESRRASYLQSSNQYVR</sequence>
<dbReference type="Proteomes" id="UP001590951">
    <property type="component" value="Unassembled WGS sequence"/>
</dbReference>
<dbReference type="EMBL" id="JBHFEH010000061">
    <property type="protein sequence ID" value="KAL2049571.1"/>
    <property type="molecule type" value="Genomic_DNA"/>
</dbReference>
<proteinExistence type="predicted"/>
<protein>
    <submittedName>
        <fullName evidence="2">Uncharacterized protein</fullName>
    </submittedName>
</protein>
<evidence type="ECO:0000256" key="1">
    <source>
        <dbReference type="SAM" id="MobiDB-lite"/>
    </source>
</evidence>
<keyword evidence="3" id="KW-1185">Reference proteome</keyword>
<evidence type="ECO:0000313" key="3">
    <source>
        <dbReference type="Proteomes" id="UP001590951"/>
    </source>
</evidence>
<accession>A0ABR4AVD4</accession>
<feature type="region of interest" description="Disordered" evidence="1">
    <location>
        <begin position="169"/>
        <end position="204"/>
    </location>
</feature>